<evidence type="ECO:0000313" key="2">
    <source>
        <dbReference type="EMBL" id="CAD7252557.1"/>
    </source>
</evidence>
<gene>
    <name evidence="2" type="ORF">DSTB1V02_LOCUS12315</name>
</gene>
<reference evidence="2" key="1">
    <citation type="submission" date="2020-11" db="EMBL/GenBank/DDBJ databases">
        <authorList>
            <person name="Tran Van P."/>
        </authorList>
    </citation>
    <scope>NUCLEOTIDE SEQUENCE</scope>
</reference>
<protein>
    <submittedName>
        <fullName evidence="2">Uncharacterized protein</fullName>
    </submittedName>
</protein>
<dbReference type="Proteomes" id="UP000677054">
    <property type="component" value="Unassembled WGS sequence"/>
</dbReference>
<proteinExistence type="predicted"/>
<dbReference type="EMBL" id="LR904076">
    <property type="protein sequence ID" value="CAD7252557.1"/>
    <property type="molecule type" value="Genomic_DNA"/>
</dbReference>
<sequence length="311" mass="35433">MTPMVFHGFGVLQVRMLNVSEKMGSKQIVQFPILLEGVRMSRRGSDLVAPDLMTCLQEIRRGRPENLHAEELNVVHNSKTTTPVLNPFGVLVPPDWNAAGLEVVRVSIQNYFAEMSEDKVHAWHVFSPETQQSMPIIGSIGSRRLGICAGSNDLHPGMLAVVYTEEKTSRPWIGKITSVEEKEVTIHWYQGTYEKSWNPMTGVENLSTVPRESLLLWGFTLTDYRQLLRSETREELKRLHQETDQIMQPSPGPLKKCRSREGRRRRDLTKPIVQWMKIGFPSSFNPVQKDGNTAKRLKPHRVNSQVMLLAP</sequence>
<accession>A0A7R9AE54</accession>
<evidence type="ECO:0000313" key="3">
    <source>
        <dbReference type="Proteomes" id="UP000677054"/>
    </source>
</evidence>
<evidence type="ECO:0000256" key="1">
    <source>
        <dbReference type="SAM" id="MobiDB-lite"/>
    </source>
</evidence>
<feature type="region of interest" description="Disordered" evidence="1">
    <location>
        <begin position="246"/>
        <end position="265"/>
    </location>
</feature>
<feature type="compositionally biased region" description="Basic residues" evidence="1">
    <location>
        <begin position="255"/>
        <end position="265"/>
    </location>
</feature>
<dbReference type="AlphaFoldDB" id="A0A7R9AE54"/>
<dbReference type="EMBL" id="CAJPEV010004559">
    <property type="protein sequence ID" value="CAG0901998.1"/>
    <property type="molecule type" value="Genomic_DNA"/>
</dbReference>
<keyword evidence="3" id="KW-1185">Reference proteome</keyword>
<organism evidence="2">
    <name type="scientific">Darwinula stevensoni</name>
    <dbReference type="NCBI Taxonomy" id="69355"/>
    <lineage>
        <taxon>Eukaryota</taxon>
        <taxon>Metazoa</taxon>
        <taxon>Ecdysozoa</taxon>
        <taxon>Arthropoda</taxon>
        <taxon>Crustacea</taxon>
        <taxon>Oligostraca</taxon>
        <taxon>Ostracoda</taxon>
        <taxon>Podocopa</taxon>
        <taxon>Podocopida</taxon>
        <taxon>Darwinulocopina</taxon>
        <taxon>Darwinuloidea</taxon>
        <taxon>Darwinulidae</taxon>
        <taxon>Darwinula</taxon>
    </lineage>
</organism>
<name>A0A7R9AE54_9CRUS</name>